<evidence type="ECO:0000256" key="4">
    <source>
        <dbReference type="ARBA" id="ARBA00023136"/>
    </source>
</evidence>
<accession>A0ABS6TTE8</accession>
<evidence type="ECO:0000313" key="8">
    <source>
        <dbReference type="EMBL" id="MBV7671565.1"/>
    </source>
</evidence>
<feature type="transmembrane region" description="Helical" evidence="6">
    <location>
        <begin position="261"/>
        <end position="282"/>
    </location>
</feature>
<evidence type="ECO:0000256" key="6">
    <source>
        <dbReference type="SAM" id="Phobius"/>
    </source>
</evidence>
<name>A0ABS6TTE8_STRHA</name>
<feature type="transmembrane region" description="Helical" evidence="6">
    <location>
        <begin position="193"/>
        <end position="210"/>
    </location>
</feature>
<feature type="transmembrane region" description="Helical" evidence="6">
    <location>
        <begin position="445"/>
        <end position="464"/>
    </location>
</feature>
<dbReference type="PRINTS" id="PR01434">
    <property type="entry name" value="NADHDHGNASE5"/>
</dbReference>
<comment type="caution">
    <text evidence="8">The sequence shown here is derived from an EMBL/GenBank/DDBJ whole genome shotgun (WGS) entry which is preliminary data.</text>
</comment>
<keyword evidence="3 6" id="KW-1133">Transmembrane helix</keyword>
<evidence type="ECO:0000256" key="3">
    <source>
        <dbReference type="ARBA" id="ARBA00022989"/>
    </source>
</evidence>
<feature type="domain" description="NADH:quinone oxidoreductase/Mrp antiporter transmembrane" evidence="7">
    <location>
        <begin position="125"/>
        <end position="394"/>
    </location>
</feature>
<evidence type="ECO:0000256" key="1">
    <source>
        <dbReference type="ARBA" id="ARBA00004127"/>
    </source>
</evidence>
<evidence type="ECO:0000256" key="2">
    <source>
        <dbReference type="ARBA" id="ARBA00022692"/>
    </source>
</evidence>
<keyword evidence="2 5" id="KW-0812">Transmembrane</keyword>
<feature type="transmembrane region" description="Helical" evidence="6">
    <location>
        <begin position="30"/>
        <end position="51"/>
    </location>
</feature>
<dbReference type="Pfam" id="PF00361">
    <property type="entry name" value="Proton_antipo_M"/>
    <property type="match status" value="1"/>
</dbReference>
<feature type="transmembrane region" description="Helical" evidence="6">
    <location>
        <begin position="484"/>
        <end position="502"/>
    </location>
</feature>
<evidence type="ECO:0000256" key="5">
    <source>
        <dbReference type="RuleBase" id="RU000320"/>
    </source>
</evidence>
<keyword evidence="4 6" id="KW-0472">Membrane</keyword>
<dbReference type="RefSeq" id="WP_228870227.1">
    <property type="nucleotide sequence ID" value="NZ_JAHUVW010000001.1"/>
</dbReference>
<feature type="transmembrane region" description="Helical" evidence="6">
    <location>
        <begin position="612"/>
        <end position="630"/>
    </location>
</feature>
<feature type="transmembrane region" description="Helical" evidence="6">
    <location>
        <begin position="104"/>
        <end position="131"/>
    </location>
</feature>
<dbReference type="Proteomes" id="UP000735541">
    <property type="component" value="Unassembled WGS sequence"/>
</dbReference>
<keyword evidence="9" id="KW-1185">Reference proteome</keyword>
<feature type="transmembrane region" description="Helical" evidence="6">
    <location>
        <begin position="393"/>
        <end position="413"/>
    </location>
</feature>
<feature type="transmembrane region" description="Helical" evidence="6">
    <location>
        <begin position="72"/>
        <end position="92"/>
    </location>
</feature>
<gene>
    <name evidence="8" type="ORF">STHAL_19135</name>
</gene>
<sequence>MSAVLWLLVALPLGAGAVLAVTGPRLDRWVPAAGVTAAVATLGAAVAAALLRPTARAPLFAGTEAGLAVDGLSAVMVVTVAAVTTAVLAFAVGEPGSRGERGRFFGLMLLFSGAMLVTVTATTLGPLLMAWEVMGATSWALIGHRWRRPGKAAAADVAFLTTRAADLGLYLAAGAATAGGVTTLRLDALPRAASPWLHVLTAGVVLAALGKSAQLPFSFWLSRAMQGPSAVSALLHSATMVAAGAYLLLRTAPLLETTGWAGPLVAWSGAVTALALGLVAVAQTDLKQLLAASTSAQVGFMVMAAGSHGVAGGTTQLVAHAATKSGLFLAAGAWLTALGTKRLPALRGAARTHRPVGAAFTVGALTLAGLPPLSLWAAKDLVLAAARTRGTCLYAVGLAAAAVAAVYGVKALWYVTRPLPPDPAAGYDTERPGTRRVSRATPAPLLALTSAAALLGVLALPGPASWLRRLVGAGGEPSPEAWELGLSAGVVLAAAGAAWWWAARPAPAPGAAVAPVPRAVVRGARNWLYLERFARIAVAGPVLSLARALAVFDDRVIDGAVRRTARGGLAAARLARRLDDHGIDAAVRALASGTRSLGRWARRPQTGLLHQYYAQAAVGFAALVLIILLVR</sequence>
<dbReference type="InterPro" id="IPR003945">
    <property type="entry name" value="NU5C-like"/>
</dbReference>
<reference evidence="8 9" key="1">
    <citation type="submission" date="2021-07" db="EMBL/GenBank/DDBJ databases">
        <title>Sequencing Streptomyces halstedii LGO-A4 genome an citrus endophytic actinomycete.</title>
        <authorList>
            <person name="Samborskyy M."/>
            <person name="Scott N."/>
            <person name="Deglau R."/>
            <person name="Dickens S."/>
            <person name="Oliveira L.G."/>
        </authorList>
    </citation>
    <scope>NUCLEOTIDE SEQUENCE [LARGE SCALE GENOMIC DNA]</scope>
    <source>
        <strain evidence="8 9">LGO-A4</strain>
    </source>
</reference>
<dbReference type="PANTHER" id="PTHR42829">
    <property type="entry name" value="NADH-UBIQUINONE OXIDOREDUCTASE CHAIN 5"/>
    <property type="match status" value="1"/>
</dbReference>
<organism evidence="8 9">
    <name type="scientific">Streptomyces halstedii</name>
    <dbReference type="NCBI Taxonomy" id="1944"/>
    <lineage>
        <taxon>Bacteria</taxon>
        <taxon>Bacillati</taxon>
        <taxon>Actinomycetota</taxon>
        <taxon>Actinomycetes</taxon>
        <taxon>Kitasatosporales</taxon>
        <taxon>Streptomycetaceae</taxon>
        <taxon>Streptomyces</taxon>
    </lineage>
</organism>
<protein>
    <submittedName>
        <fullName evidence="8">NADH-quinone oxidoreductase subunit L</fullName>
    </submittedName>
</protein>
<feature type="transmembrane region" description="Helical" evidence="6">
    <location>
        <begin position="356"/>
        <end position="373"/>
    </location>
</feature>
<dbReference type="Gene3D" id="1.20.5.2700">
    <property type="match status" value="2"/>
</dbReference>
<comment type="subcellular location">
    <subcellularLocation>
        <location evidence="1">Endomembrane system</location>
        <topology evidence="1">Multi-pass membrane protein</topology>
    </subcellularLocation>
    <subcellularLocation>
        <location evidence="5">Membrane</location>
        <topology evidence="5">Multi-pass membrane protein</topology>
    </subcellularLocation>
</comment>
<proteinExistence type="predicted"/>
<evidence type="ECO:0000259" key="7">
    <source>
        <dbReference type="Pfam" id="PF00361"/>
    </source>
</evidence>
<dbReference type="InterPro" id="IPR001750">
    <property type="entry name" value="ND/Mrp_TM"/>
</dbReference>
<feature type="transmembrane region" description="Helical" evidence="6">
    <location>
        <begin position="289"/>
        <end position="311"/>
    </location>
</feature>
<evidence type="ECO:0000313" key="9">
    <source>
        <dbReference type="Proteomes" id="UP000735541"/>
    </source>
</evidence>
<dbReference type="PANTHER" id="PTHR42829:SF2">
    <property type="entry name" value="NADH-UBIQUINONE OXIDOREDUCTASE CHAIN 5"/>
    <property type="match status" value="1"/>
</dbReference>
<feature type="transmembrane region" description="Helical" evidence="6">
    <location>
        <begin position="317"/>
        <end position="335"/>
    </location>
</feature>
<dbReference type="EMBL" id="JAHUVW010000001">
    <property type="protein sequence ID" value="MBV7671565.1"/>
    <property type="molecule type" value="Genomic_DNA"/>
</dbReference>
<feature type="transmembrane region" description="Helical" evidence="6">
    <location>
        <begin position="230"/>
        <end position="249"/>
    </location>
</feature>